<dbReference type="Proteomes" id="UP000193804">
    <property type="component" value="Unassembled WGS sequence"/>
</dbReference>
<gene>
    <name evidence="1" type="ORF">SAMN05661096_03929</name>
</gene>
<protein>
    <recommendedName>
        <fullName evidence="3">Outer membrane protein beta-barrel domain-containing protein</fullName>
    </recommendedName>
</protein>
<dbReference type="OrthoDB" id="5377264at2"/>
<evidence type="ECO:0008006" key="3">
    <source>
        <dbReference type="Google" id="ProtNLM"/>
    </source>
</evidence>
<evidence type="ECO:0000313" key="2">
    <source>
        <dbReference type="Proteomes" id="UP000193804"/>
    </source>
</evidence>
<dbReference type="AlphaFoldDB" id="A0A1X7LFA2"/>
<keyword evidence="2" id="KW-1185">Reference proteome</keyword>
<accession>A0A1X7LFA2</accession>
<sequence>MKTQQIILIIILAFISVTGFAQEINETTDESVGFYFQPEYSAMFLNNHIGNAVGFGLGISSKNRKWDIGIRYYGRSGPINLQDDYELVLPAGETYKGSSTITLGADHGYLGLEAAYTIILKNERLAIRIPLSFGQLGAGFYLRGEDRFTPDGERTSVWEDRLQGGSDAGFGLCSEFGAQFLYQLSSKNDHIQLMLGAAYINTYGYESFLGGNDFYNNKVRVSAGFRFSF</sequence>
<proteinExistence type="predicted"/>
<organism evidence="1 2">
    <name type="scientific">Marivirga sericea</name>
    <dbReference type="NCBI Taxonomy" id="1028"/>
    <lineage>
        <taxon>Bacteria</taxon>
        <taxon>Pseudomonadati</taxon>
        <taxon>Bacteroidota</taxon>
        <taxon>Cytophagia</taxon>
        <taxon>Cytophagales</taxon>
        <taxon>Marivirgaceae</taxon>
        <taxon>Marivirga</taxon>
    </lineage>
</organism>
<dbReference type="STRING" id="1028.SAMN05661096_03929"/>
<reference evidence="2" key="1">
    <citation type="submission" date="2017-04" db="EMBL/GenBank/DDBJ databases">
        <authorList>
            <person name="Varghese N."/>
            <person name="Submissions S."/>
        </authorList>
    </citation>
    <scope>NUCLEOTIDE SEQUENCE [LARGE SCALE GENOMIC DNA]</scope>
    <source>
        <strain evidence="2">DSM 4125</strain>
    </source>
</reference>
<evidence type="ECO:0000313" key="1">
    <source>
        <dbReference type="EMBL" id="SMG52455.1"/>
    </source>
</evidence>
<name>A0A1X7LFA2_9BACT</name>
<dbReference type="EMBL" id="FXAW01000011">
    <property type="protein sequence ID" value="SMG52455.1"/>
    <property type="molecule type" value="Genomic_DNA"/>
</dbReference>
<dbReference type="RefSeq" id="WP_085519051.1">
    <property type="nucleotide sequence ID" value="NZ_FXAW01000011.1"/>
</dbReference>